<evidence type="ECO:0000256" key="1">
    <source>
        <dbReference type="SAM" id="MobiDB-lite"/>
    </source>
</evidence>
<keyword evidence="3" id="KW-1185">Reference proteome</keyword>
<dbReference type="Gene3D" id="2.40.50.140">
    <property type="entry name" value="Nucleic acid-binding proteins"/>
    <property type="match status" value="1"/>
</dbReference>
<organism evidence="2 3">
    <name type="scientific">Aspergillus homomorphus (strain CBS 101889)</name>
    <dbReference type="NCBI Taxonomy" id="1450537"/>
    <lineage>
        <taxon>Eukaryota</taxon>
        <taxon>Fungi</taxon>
        <taxon>Dikarya</taxon>
        <taxon>Ascomycota</taxon>
        <taxon>Pezizomycotina</taxon>
        <taxon>Eurotiomycetes</taxon>
        <taxon>Eurotiomycetidae</taxon>
        <taxon>Eurotiales</taxon>
        <taxon>Aspergillaceae</taxon>
        <taxon>Aspergillus</taxon>
        <taxon>Aspergillus subgen. Circumdati</taxon>
    </lineage>
</organism>
<dbReference type="RefSeq" id="XP_025549802.1">
    <property type="nucleotide sequence ID" value="XM_025698472.1"/>
</dbReference>
<dbReference type="AlphaFoldDB" id="A0A395HUY6"/>
<feature type="region of interest" description="Disordered" evidence="1">
    <location>
        <begin position="101"/>
        <end position="135"/>
    </location>
</feature>
<dbReference type="Proteomes" id="UP000248961">
    <property type="component" value="Unassembled WGS sequence"/>
</dbReference>
<accession>A0A395HUY6</accession>
<feature type="region of interest" description="Disordered" evidence="1">
    <location>
        <begin position="153"/>
        <end position="185"/>
    </location>
</feature>
<evidence type="ECO:0008006" key="4">
    <source>
        <dbReference type="Google" id="ProtNLM"/>
    </source>
</evidence>
<dbReference type="GeneID" id="37202761"/>
<dbReference type="EMBL" id="KZ824294">
    <property type="protein sequence ID" value="RAL10648.1"/>
    <property type="molecule type" value="Genomic_DNA"/>
</dbReference>
<evidence type="ECO:0000313" key="2">
    <source>
        <dbReference type="EMBL" id="RAL10648.1"/>
    </source>
</evidence>
<gene>
    <name evidence="2" type="ORF">BO97DRAFT_444609</name>
</gene>
<proteinExistence type="predicted"/>
<protein>
    <recommendedName>
        <fullName evidence="4">CST complex subunit Stn1 N-terminal domain-containing protein</fullName>
    </recommendedName>
</protein>
<feature type="compositionally biased region" description="Polar residues" evidence="1">
    <location>
        <begin position="120"/>
        <end position="135"/>
    </location>
</feature>
<reference evidence="2 3" key="1">
    <citation type="submission" date="2018-02" db="EMBL/GenBank/DDBJ databases">
        <title>The genomes of Aspergillus section Nigri reveals drivers in fungal speciation.</title>
        <authorList>
            <consortium name="DOE Joint Genome Institute"/>
            <person name="Vesth T.C."/>
            <person name="Nybo J."/>
            <person name="Theobald S."/>
            <person name="Brandl J."/>
            <person name="Frisvad J.C."/>
            <person name="Nielsen K.F."/>
            <person name="Lyhne E.K."/>
            <person name="Kogle M.E."/>
            <person name="Kuo A."/>
            <person name="Riley R."/>
            <person name="Clum A."/>
            <person name="Nolan M."/>
            <person name="Lipzen A."/>
            <person name="Salamov A."/>
            <person name="Henrissat B."/>
            <person name="Wiebenga A."/>
            <person name="De vries R.P."/>
            <person name="Grigoriev I.V."/>
            <person name="Mortensen U.H."/>
            <person name="Andersen M.R."/>
            <person name="Baker S.E."/>
        </authorList>
    </citation>
    <scope>NUCLEOTIDE SEQUENCE [LARGE SCALE GENOMIC DNA]</scope>
    <source>
        <strain evidence="2 3">CBS 101889</strain>
    </source>
</reference>
<dbReference type="VEuPathDB" id="FungiDB:BO97DRAFT_444609"/>
<evidence type="ECO:0000313" key="3">
    <source>
        <dbReference type="Proteomes" id="UP000248961"/>
    </source>
</evidence>
<dbReference type="InterPro" id="IPR012340">
    <property type="entry name" value="NA-bd_OB-fold"/>
</dbReference>
<name>A0A395HUY6_ASPHC</name>
<dbReference type="OrthoDB" id="77828at2759"/>
<sequence>MAMAPATGTTPEFYPAYCFKASPTHFTWVKMAAADVLRLRRRADYPETYFHLNHPIRFISLAGLITARTEYARVTVLSLDDSSGASIDIVAVKADPYLARADAKPNTNPERDGGADANPAQAQNPGGKQNHISPTTQHTLDITPLVPGTLAHVKGTPSTYSRPTVNPLGTRTRTRTRTGTGEGTSTVQLHLERFTVLASINAEMRFMDQRARVRVEVLSAPWVLSPAEVVRLRGEAEREEERVEAEAERGVRRGRRRVVREEREYSKILGTWEAEERVREREARIAREAGVELMRVLAMGDGVDARKRKWGFDGAGEGEEG</sequence>